<gene>
    <name evidence="5" type="ORF">SAPIO_CDS6135</name>
</gene>
<dbReference type="RefSeq" id="XP_016642074.1">
    <property type="nucleotide sequence ID" value="XM_016788317.1"/>
</dbReference>
<accession>A0A084G4L3</accession>
<keyword evidence="6" id="KW-1185">Reference proteome</keyword>
<evidence type="ECO:0000313" key="6">
    <source>
        <dbReference type="Proteomes" id="UP000028545"/>
    </source>
</evidence>
<dbReference type="OrthoDB" id="1924787at2759"/>
<protein>
    <recommendedName>
        <fullName evidence="4">Zn(2)-C6 fungal-type domain-containing protein</fullName>
    </recommendedName>
</protein>
<evidence type="ECO:0000256" key="2">
    <source>
        <dbReference type="ARBA" id="ARBA00023242"/>
    </source>
</evidence>
<dbReference type="GO" id="GO:0005634">
    <property type="term" value="C:nucleus"/>
    <property type="evidence" value="ECO:0007669"/>
    <property type="project" value="TreeGrafter"/>
</dbReference>
<feature type="domain" description="Zn(2)-C6 fungal-type" evidence="4">
    <location>
        <begin position="21"/>
        <end position="53"/>
    </location>
</feature>
<dbReference type="InterPro" id="IPR050797">
    <property type="entry name" value="Carb_Metab_Trans_Reg"/>
</dbReference>
<feature type="compositionally biased region" description="Low complexity" evidence="3">
    <location>
        <begin position="185"/>
        <end position="201"/>
    </location>
</feature>
<dbReference type="InterPro" id="IPR001138">
    <property type="entry name" value="Zn2Cys6_DnaBD"/>
</dbReference>
<evidence type="ECO:0000256" key="1">
    <source>
        <dbReference type="ARBA" id="ARBA00022723"/>
    </source>
</evidence>
<evidence type="ECO:0000259" key="4">
    <source>
        <dbReference type="PROSITE" id="PS50048"/>
    </source>
</evidence>
<dbReference type="Gene3D" id="4.10.240.10">
    <property type="entry name" value="Zn(2)-C6 fungal-type DNA-binding domain"/>
    <property type="match status" value="1"/>
</dbReference>
<dbReference type="Proteomes" id="UP000028545">
    <property type="component" value="Unassembled WGS sequence"/>
</dbReference>
<comment type="caution">
    <text evidence="5">The sequence shown here is derived from an EMBL/GenBank/DDBJ whole genome shotgun (WGS) entry which is preliminary data.</text>
</comment>
<dbReference type="SMART" id="SM00066">
    <property type="entry name" value="GAL4"/>
    <property type="match status" value="1"/>
</dbReference>
<dbReference type="HOGENOM" id="CLU_006632_3_0_1"/>
<dbReference type="SUPFAM" id="SSF57701">
    <property type="entry name" value="Zn2/Cys6 DNA-binding domain"/>
    <property type="match status" value="1"/>
</dbReference>
<keyword evidence="1" id="KW-0479">Metal-binding</keyword>
<dbReference type="PANTHER" id="PTHR31668:SF4">
    <property type="entry name" value="TRANSCRIPTIONAL ACTIVATOR PROTEIN DAL81"/>
    <property type="match status" value="1"/>
</dbReference>
<dbReference type="CDD" id="cd12148">
    <property type="entry name" value="fungal_TF_MHR"/>
    <property type="match status" value="1"/>
</dbReference>
<dbReference type="EMBL" id="JOWA01000100">
    <property type="protein sequence ID" value="KEZ42275.1"/>
    <property type="molecule type" value="Genomic_DNA"/>
</dbReference>
<dbReference type="GO" id="GO:0006351">
    <property type="term" value="P:DNA-templated transcription"/>
    <property type="evidence" value="ECO:0007669"/>
    <property type="project" value="InterPro"/>
</dbReference>
<dbReference type="CDD" id="cd00067">
    <property type="entry name" value="GAL4"/>
    <property type="match status" value="1"/>
</dbReference>
<name>A0A084G4L3_PSEDA</name>
<dbReference type="Pfam" id="PF04082">
    <property type="entry name" value="Fungal_trans"/>
    <property type="match status" value="1"/>
</dbReference>
<keyword evidence="2" id="KW-0539">Nucleus</keyword>
<dbReference type="GO" id="GO:0008270">
    <property type="term" value="F:zinc ion binding"/>
    <property type="evidence" value="ECO:0007669"/>
    <property type="project" value="InterPro"/>
</dbReference>
<dbReference type="GeneID" id="27725207"/>
<dbReference type="GO" id="GO:0000981">
    <property type="term" value="F:DNA-binding transcription factor activity, RNA polymerase II-specific"/>
    <property type="evidence" value="ECO:0007669"/>
    <property type="project" value="InterPro"/>
</dbReference>
<dbReference type="SMART" id="SM00906">
    <property type="entry name" value="Fungal_trans"/>
    <property type="match status" value="1"/>
</dbReference>
<organism evidence="5 6">
    <name type="scientific">Pseudallescheria apiosperma</name>
    <name type="common">Scedosporium apiospermum</name>
    <dbReference type="NCBI Taxonomy" id="563466"/>
    <lineage>
        <taxon>Eukaryota</taxon>
        <taxon>Fungi</taxon>
        <taxon>Dikarya</taxon>
        <taxon>Ascomycota</taxon>
        <taxon>Pezizomycotina</taxon>
        <taxon>Sordariomycetes</taxon>
        <taxon>Hypocreomycetidae</taxon>
        <taxon>Microascales</taxon>
        <taxon>Microascaceae</taxon>
        <taxon>Scedosporium</taxon>
    </lineage>
</organism>
<feature type="region of interest" description="Disordered" evidence="3">
    <location>
        <begin position="181"/>
        <end position="228"/>
    </location>
</feature>
<dbReference type="GO" id="GO:0001080">
    <property type="term" value="P:nitrogen catabolite activation of transcription from RNA polymerase II promoter"/>
    <property type="evidence" value="ECO:0007669"/>
    <property type="project" value="TreeGrafter"/>
</dbReference>
<dbReference type="OMA" id="LWAIAHR"/>
<evidence type="ECO:0000313" key="5">
    <source>
        <dbReference type="EMBL" id="KEZ42275.1"/>
    </source>
</evidence>
<dbReference type="GO" id="GO:0003677">
    <property type="term" value="F:DNA binding"/>
    <property type="evidence" value="ECO:0007669"/>
    <property type="project" value="InterPro"/>
</dbReference>
<dbReference type="InterPro" id="IPR036864">
    <property type="entry name" value="Zn2-C6_fun-type_DNA-bd_sf"/>
</dbReference>
<reference evidence="5 6" key="1">
    <citation type="journal article" date="2014" name="Genome Announc.">
        <title>Draft genome sequence of the pathogenic fungus Scedosporium apiospermum.</title>
        <authorList>
            <person name="Vandeputte P."/>
            <person name="Ghamrawi S."/>
            <person name="Rechenmann M."/>
            <person name="Iltis A."/>
            <person name="Giraud S."/>
            <person name="Fleury M."/>
            <person name="Thornton C."/>
            <person name="Delhaes L."/>
            <person name="Meyer W."/>
            <person name="Papon N."/>
            <person name="Bouchara J.P."/>
        </authorList>
    </citation>
    <scope>NUCLEOTIDE SEQUENCE [LARGE SCALE GENOMIC DNA]</scope>
    <source>
        <strain evidence="5 6">IHEM 14462</strain>
    </source>
</reference>
<evidence type="ECO:0000256" key="3">
    <source>
        <dbReference type="SAM" id="MobiDB-lite"/>
    </source>
</evidence>
<dbReference type="PROSITE" id="PS00463">
    <property type="entry name" value="ZN2_CY6_FUNGAL_1"/>
    <property type="match status" value="1"/>
</dbReference>
<dbReference type="VEuPathDB" id="FungiDB:SAPIO_CDS6135"/>
<dbReference type="KEGG" id="sapo:SAPIO_CDS6135"/>
<dbReference type="InterPro" id="IPR007219">
    <property type="entry name" value="XnlR_reg_dom"/>
</dbReference>
<proteinExistence type="predicted"/>
<dbReference type="PROSITE" id="PS50048">
    <property type="entry name" value="ZN2_CY6_FUNGAL_2"/>
    <property type="match status" value="1"/>
</dbReference>
<sequence length="761" mass="84962">MYEEPPLEPNGRKYRSKKQRPCDLCRSRKIQCKLQGNWTACELCQRLRRQCTFVIGPLQRKKRPRSDDMNNLMTESSQAAGGMRLGSRYLPSGRDVDGVTNLDMDVDINADNTWLPQGDRQGSSNSQEIHGLRADWFSAGNLFGRTPGDNGQAFPETQYEPDSAFILDVVPQMSTIMVRGPSPRTALATSPSESTSSISGAPGQEDPYLAQTTAEGGPSRNGIPQNLGLPAADTLRERRSAQHALDWPPEFSLESRKGYSNQLVGLSGESDPFLLRHYRYDATDTYRMLRLDFRKVSDDTKAPGLASNSSRDNLDPSTAHNSIHFMMCDEIIWKDEVKATERLLAGSEGTEAADMALLNEIVTPDLGVRLLKLYSQFVHPRYPVLSLGELTHMAKSDGSSSLPVGIRSAVYALAAPFSFLDDELSVSKGYWEVPTENLWAIAHRSFHRATCSSHISSLQLCLLLLQMPPQSFVVAEPPKFWALSCSAVAIAENLGINIDPLNWRIPREQVMLRRRLWWLTYVVHTWHAIVYGRPSHITDTNWCVSKLTADDFEKGENEGPELQTSILRQISICMAQCELGIIAADVLKEFYSSLRAHWESPTLDALLTRAQPLRTRIESWRQTLPLLATPVSELSEDGLDDGAALRLSHLTLEILIFRALLRPLYYDAALCRDDCREPISTIFENCYVCANVATEIVSSLKARHFASFWPPSRAWPLARLATMRLDAIFWKGVDSVVYGTGPISPAMRLLKDSGPGALCEE</sequence>
<dbReference type="PANTHER" id="PTHR31668">
    <property type="entry name" value="GLUCOSE TRANSPORT TRANSCRIPTION REGULATOR RGT1-RELATED-RELATED"/>
    <property type="match status" value="1"/>
</dbReference>
<dbReference type="AlphaFoldDB" id="A0A084G4L3"/>